<name>A0A239LZB2_9ACTN</name>
<reference evidence="1" key="1">
    <citation type="submission" date="2017-06" db="EMBL/GenBank/DDBJ databases">
        <authorList>
            <person name="Kim H.J."/>
            <person name="Triplett B.A."/>
        </authorList>
    </citation>
    <scope>NUCLEOTIDE SEQUENCE [LARGE SCALE GENOMIC DNA]</scope>
    <source>
        <strain evidence="1">CGMCC 4.1858</strain>
    </source>
</reference>
<dbReference type="Proteomes" id="UP000198280">
    <property type="component" value="Unassembled WGS sequence"/>
</dbReference>
<dbReference type="GeneID" id="95790562"/>
<dbReference type="EMBL" id="FZOF01000022">
    <property type="protein sequence ID" value="SNT35725.1"/>
    <property type="molecule type" value="Genomic_DNA"/>
</dbReference>
<protein>
    <submittedName>
        <fullName evidence="1">Uncharacterized protein</fullName>
    </submittedName>
</protein>
<evidence type="ECO:0000313" key="2">
    <source>
        <dbReference type="Proteomes" id="UP000198280"/>
    </source>
</evidence>
<dbReference type="OrthoDB" id="4337885at2"/>
<accession>A0A239LZB2</accession>
<dbReference type="RefSeq" id="WP_018560802.1">
    <property type="nucleotide sequence ID" value="NZ_CP108152.1"/>
</dbReference>
<evidence type="ECO:0000313" key="1">
    <source>
        <dbReference type="EMBL" id="SNT35725.1"/>
    </source>
</evidence>
<proteinExistence type="predicted"/>
<gene>
    <name evidence="1" type="ORF">SAMN05216252_12222</name>
</gene>
<sequence length="79" mass="8388">MTGQLGPLYEPGVAYVRIAAADAATAHRVADVIASRYPGTRPPRVTTNADGLVEFDLYTYTLEEVSPSGPYDAQGPESC</sequence>
<keyword evidence="2" id="KW-1185">Reference proteome</keyword>
<dbReference type="AlphaFoldDB" id="A0A239LZB2"/>
<organism evidence="1 2">
    <name type="scientific">Actinacidiphila glaucinigra</name>
    <dbReference type="NCBI Taxonomy" id="235986"/>
    <lineage>
        <taxon>Bacteria</taxon>
        <taxon>Bacillati</taxon>
        <taxon>Actinomycetota</taxon>
        <taxon>Actinomycetes</taxon>
        <taxon>Kitasatosporales</taxon>
        <taxon>Streptomycetaceae</taxon>
        <taxon>Actinacidiphila</taxon>
    </lineage>
</organism>